<dbReference type="EMBL" id="HG805906">
    <property type="protein sequence ID" value="CDW54585.1"/>
    <property type="molecule type" value="Genomic_DNA"/>
</dbReference>
<proteinExistence type="predicted"/>
<organism evidence="1 2">
    <name type="scientific">Trichuris trichiura</name>
    <name type="common">Whipworm</name>
    <name type="synonym">Trichocephalus trichiurus</name>
    <dbReference type="NCBI Taxonomy" id="36087"/>
    <lineage>
        <taxon>Eukaryota</taxon>
        <taxon>Metazoa</taxon>
        <taxon>Ecdysozoa</taxon>
        <taxon>Nematoda</taxon>
        <taxon>Enoplea</taxon>
        <taxon>Dorylaimia</taxon>
        <taxon>Trichinellida</taxon>
        <taxon>Trichuridae</taxon>
        <taxon>Trichuris</taxon>
    </lineage>
</organism>
<evidence type="ECO:0000313" key="1">
    <source>
        <dbReference type="EMBL" id="CDW54585.1"/>
    </source>
</evidence>
<dbReference type="AlphaFoldDB" id="A0A077Z7D6"/>
<name>A0A077Z7D6_TRITR</name>
<protein>
    <submittedName>
        <fullName evidence="1">Uncharacterized protein</fullName>
    </submittedName>
</protein>
<reference evidence="1" key="1">
    <citation type="submission" date="2014-01" db="EMBL/GenBank/DDBJ databases">
        <authorList>
            <person name="Aslett M."/>
        </authorList>
    </citation>
    <scope>NUCLEOTIDE SEQUENCE</scope>
</reference>
<keyword evidence="2" id="KW-1185">Reference proteome</keyword>
<gene>
    <name evidence="1" type="ORF">TTRE_0000285501</name>
</gene>
<reference evidence="1" key="2">
    <citation type="submission" date="2014-03" db="EMBL/GenBank/DDBJ databases">
        <title>The whipworm genome and dual-species transcriptomics of an intimate host-pathogen interaction.</title>
        <authorList>
            <person name="Foth B.J."/>
            <person name="Tsai I.J."/>
            <person name="Reid A.J."/>
            <person name="Bancroft A.J."/>
            <person name="Nichol S."/>
            <person name="Tracey A."/>
            <person name="Holroyd N."/>
            <person name="Cotton J.A."/>
            <person name="Stanley E.J."/>
            <person name="Zarowiecki M."/>
            <person name="Liu J.Z."/>
            <person name="Huckvale T."/>
            <person name="Cooper P.J."/>
            <person name="Grencis R.K."/>
            <person name="Berriman M."/>
        </authorList>
    </citation>
    <scope>NUCLEOTIDE SEQUENCE [LARGE SCALE GENOMIC DNA]</scope>
</reference>
<dbReference type="Proteomes" id="UP000030665">
    <property type="component" value="Unassembled WGS sequence"/>
</dbReference>
<accession>A0A077Z7D6</accession>
<evidence type="ECO:0000313" key="2">
    <source>
        <dbReference type="Proteomes" id="UP000030665"/>
    </source>
</evidence>
<sequence length="117" mass="13271">MNKTFGVKYTYIDGELFGFPQRNSLVTFIGDAIERNKNWELASAGEHAYTHTQDYDEDDDRYVACARDSTKMVNLTAYYNEPSGGIETSQMKMLISHIDLDNDTTAGQSEENPKEMP</sequence>